<evidence type="ECO:0000256" key="1">
    <source>
        <dbReference type="SAM" id="MobiDB-lite"/>
    </source>
</evidence>
<dbReference type="AlphaFoldDB" id="A0A5B7DJG4"/>
<organism evidence="2 3">
    <name type="scientific">Portunus trituberculatus</name>
    <name type="common">Swimming crab</name>
    <name type="synonym">Neptunus trituberculatus</name>
    <dbReference type="NCBI Taxonomy" id="210409"/>
    <lineage>
        <taxon>Eukaryota</taxon>
        <taxon>Metazoa</taxon>
        <taxon>Ecdysozoa</taxon>
        <taxon>Arthropoda</taxon>
        <taxon>Crustacea</taxon>
        <taxon>Multicrustacea</taxon>
        <taxon>Malacostraca</taxon>
        <taxon>Eumalacostraca</taxon>
        <taxon>Eucarida</taxon>
        <taxon>Decapoda</taxon>
        <taxon>Pleocyemata</taxon>
        <taxon>Brachyura</taxon>
        <taxon>Eubrachyura</taxon>
        <taxon>Portunoidea</taxon>
        <taxon>Portunidae</taxon>
        <taxon>Portuninae</taxon>
        <taxon>Portunus</taxon>
    </lineage>
</organism>
<protein>
    <submittedName>
        <fullName evidence="2">Uncharacterized protein</fullName>
    </submittedName>
</protein>
<dbReference type="Proteomes" id="UP000324222">
    <property type="component" value="Unassembled WGS sequence"/>
</dbReference>
<proteinExistence type="predicted"/>
<evidence type="ECO:0000313" key="3">
    <source>
        <dbReference type="Proteomes" id="UP000324222"/>
    </source>
</evidence>
<accession>A0A5B7DJG4</accession>
<evidence type="ECO:0000313" key="2">
    <source>
        <dbReference type="EMBL" id="MPC21304.1"/>
    </source>
</evidence>
<comment type="caution">
    <text evidence="2">The sequence shown here is derived from an EMBL/GenBank/DDBJ whole genome shotgun (WGS) entry which is preliminary data.</text>
</comment>
<feature type="compositionally biased region" description="Pro residues" evidence="1">
    <location>
        <begin position="66"/>
        <end position="78"/>
    </location>
</feature>
<sequence>MVQGPPRESKLSPKFIGPRLIVSKGNGNKSEVFDPPLSTVEKVHSDRLKKTKTSDPALDSHTCIPTSPPPTPAIPPTSHPTHSYNLIALL</sequence>
<name>A0A5B7DJG4_PORTR</name>
<keyword evidence="3" id="KW-1185">Reference proteome</keyword>
<dbReference type="OrthoDB" id="7554598at2759"/>
<dbReference type="EMBL" id="VSRR010000963">
    <property type="protein sequence ID" value="MPC21304.1"/>
    <property type="molecule type" value="Genomic_DNA"/>
</dbReference>
<feature type="region of interest" description="Disordered" evidence="1">
    <location>
        <begin position="1"/>
        <end position="80"/>
    </location>
</feature>
<gene>
    <name evidence="2" type="ORF">E2C01_014286</name>
</gene>
<reference evidence="2" key="1">
    <citation type="submission" date="2019-05" db="EMBL/GenBank/DDBJ databases">
        <title>Another draft genome of Portunus trituberculatus and its Hox gene families provides insights of decapod evolution.</title>
        <authorList>
            <person name="Jeong J.-H."/>
            <person name="Song I."/>
            <person name="Kim S."/>
            <person name="Choi T."/>
            <person name="Kim D."/>
            <person name="Ryu S."/>
            <person name="Kim W."/>
        </authorList>
    </citation>
    <scope>NUCLEOTIDE SEQUENCE [LARGE SCALE GENOMIC DNA]</scope>
    <source>
        <tissue evidence="2">Muscle</tissue>
    </source>
</reference>